<protein>
    <recommendedName>
        <fullName evidence="5">DUF3742 family protein</fullName>
    </recommendedName>
</protein>
<evidence type="ECO:0000256" key="2">
    <source>
        <dbReference type="SAM" id="Phobius"/>
    </source>
</evidence>
<keyword evidence="2" id="KW-0812">Transmembrane</keyword>
<evidence type="ECO:0000313" key="3">
    <source>
        <dbReference type="EMBL" id="RXE52264.1"/>
    </source>
</evidence>
<dbReference type="Proteomes" id="UP000290481">
    <property type="component" value="Unassembled WGS sequence"/>
</dbReference>
<feature type="region of interest" description="Disordered" evidence="1">
    <location>
        <begin position="86"/>
        <end position="110"/>
    </location>
</feature>
<comment type="caution">
    <text evidence="3">The sequence shown here is derived from an EMBL/GenBank/DDBJ whole genome shotgun (WGS) entry which is preliminary data.</text>
</comment>
<evidence type="ECO:0000313" key="4">
    <source>
        <dbReference type="Proteomes" id="UP000290481"/>
    </source>
</evidence>
<keyword evidence="2" id="KW-1133">Transmembrane helix</keyword>
<name>A0A4Q0HU53_PSEAZ</name>
<dbReference type="AlphaFoldDB" id="A0A4Q0HU53"/>
<evidence type="ECO:0000256" key="1">
    <source>
        <dbReference type="SAM" id="MobiDB-lite"/>
    </source>
</evidence>
<evidence type="ECO:0008006" key="5">
    <source>
        <dbReference type="Google" id="ProtNLM"/>
    </source>
</evidence>
<feature type="compositionally biased region" description="Polar residues" evidence="1">
    <location>
        <begin position="86"/>
        <end position="98"/>
    </location>
</feature>
<gene>
    <name evidence="3" type="ORF">B4O85_12905</name>
</gene>
<accession>A0A4Q0HU53</accession>
<organism evidence="3 4">
    <name type="scientific">Pseudomonas azotoformans</name>
    <dbReference type="NCBI Taxonomy" id="47878"/>
    <lineage>
        <taxon>Bacteria</taxon>
        <taxon>Pseudomonadati</taxon>
        <taxon>Pseudomonadota</taxon>
        <taxon>Gammaproteobacteria</taxon>
        <taxon>Pseudomonadales</taxon>
        <taxon>Pseudomonadaceae</taxon>
        <taxon>Pseudomonas</taxon>
    </lineage>
</organism>
<dbReference type="EMBL" id="MZZJ01000005">
    <property type="protein sequence ID" value="RXE52264.1"/>
    <property type="molecule type" value="Genomic_DNA"/>
</dbReference>
<reference evidence="3 4" key="1">
    <citation type="submission" date="2017-03" db="EMBL/GenBank/DDBJ databases">
        <title>Pseudomonas azotoformans: Salt tolerant bacteria having multiple plant growth promoting attributes.</title>
        <authorList>
            <person name="Srivastava A.K."/>
            <person name="Sharma A."/>
            <person name="Srivastava A.K."/>
            <person name="Jamali H."/>
            <person name="Yadav J."/>
            <person name="Srivastava R."/>
            <person name="Kashyap P.L."/>
            <person name="Chakdar H."/>
            <person name="Saxena A.K."/>
        </authorList>
    </citation>
    <scope>NUCLEOTIDE SEQUENCE [LARGE SCALE GENOMIC DNA]</scope>
    <source>
        <strain evidence="3 4">SC 14</strain>
    </source>
</reference>
<sequence length="110" mass="12699">MMTAYTSQTVASRLGYSLGRVVRFFLHDSNLVLRWFKRLTLLSVVLFFSVPLFNWIIGLLTAVAFIATTALIMAKVDNQETVNVQSKSQSLWDRNGPNSLWRREDESQKW</sequence>
<feature type="compositionally biased region" description="Basic and acidic residues" evidence="1">
    <location>
        <begin position="101"/>
        <end position="110"/>
    </location>
</feature>
<feature type="transmembrane region" description="Helical" evidence="2">
    <location>
        <begin position="41"/>
        <end position="67"/>
    </location>
</feature>
<proteinExistence type="predicted"/>
<keyword evidence="2" id="KW-0472">Membrane</keyword>